<evidence type="ECO:0000313" key="1">
    <source>
        <dbReference type="EMBL" id="KHT55577.1"/>
    </source>
</evidence>
<proteinExistence type="predicted"/>
<name>A0A0B3YEQ3_9ALTE</name>
<gene>
    <name evidence="1" type="ORF">RJ41_04320</name>
</gene>
<protein>
    <submittedName>
        <fullName evidence="1">Uncharacterized protein</fullName>
    </submittedName>
</protein>
<comment type="caution">
    <text evidence="1">The sequence shown here is derived from an EMBL/GenBank/DDBJ whole genome shotgun (WGS) entry which is preliminary data.</text>
</comment>
<dbReference type="RefSeq" id="WP_039217459.1">
    <property type="nucleotide sequence ID" value="NZ_JWLW01000007.1"/>
</dbReference>
<organism evidence="1 2">
    <name type="scientific">Alteromonas marina</name>
    <dbReference type="NCBI Taxonomy" id="203795"/>
    <lineage>
        <taxon>Bacteria</taxon>
        <taxon>Pseudomonadati</taxon>
        <taxon>Pseudomonadota</taxon>
        <taxon>Gammaproteobacteria</taxon>
        <taxon>Alteromonadales</taxon>
        <taxon>Alteromonadaceae</taxon>
        <taxon>Alteromonas/Salinimonas group</taxon>
        <taxon>Alteromonas</taxon>
    </lineage>
</organism>
<evidence type="ECO:0000313" key="2">
    <source>
        <dbReference type="Proteomes" id="UP000031197"/>
    </source>
</evidence>
<dbReference type="Proteomes" id="UP000031197">
    <property type="component" value="Unassembled WGS sequence"/>
</dbReference>
<keyword evidence="2" id="KW-1185">Reference proteome</keyword>
<dbReference type="AlphaFoldDB" id="A0A0B3YEQ3"/>
<dbReference type="EMBL" id="JWLW01000007">
    <property type="protein sequence ID" value="KHT55577.1"/>
    <property type="molecule type" value="Genomic_DNA"/>
</dbReference>
<sequence>MNVQDFVDNKAKQLCFYLRAFWQGELPIEEIELFFWDSMEEWGQIECTLTQPYTQKERVFWHLLHQVHYWNEEKLTKDQFLVDELTNCVNFLEGLGHCPLDCVGIRP</sequence>
<dbReference type="OrthoDB" id="6267605at2"/>
<reference evidence="1 2" key="1">
    <citation type="submission" date="2014-12" db="EMBL/GenBank/DDBJ databases">
        <title>Genome sequencing of Alteromonas marina AD001.</title>
        <authorList>
            <person name="Adrian T.G.S."/>
            <person name="Chan K.G."/>
        </authorList>
    </citation>
    <scope>NUCLEOTIDE SEQUENCE [LARGE SCALE GENOMIC DNA]</scope>
    <source>
        <strain evidence="1 2">AD001</strain>
    </source>
</reference>
<accession>A0A0B3YEQ3</accession>